<organism evidence="2 3">
    <name type="scientific">Frateuria aurantia (strain ATCC 33424 / DSM 6220 / KCTC 2777 / LMG 1558 / NBRC 3245 / NCIMB 13370)</name>
    <name type="common">Acetobacter aurantius</name>
    <dbReference type="NCBI Taxonomy" id="767434"/>
    <lineage>
        <taxon>Bacteria</taxon>
        <taxon>Pseudomonadati</taxon>
        <taxon>Pseudomonadota</taxon>
        <taxon>Gammaproteobacteria</taxon>
        <taxon>Lysobacterales</taxon>
        <taxon>Rhodanobacteraceae</taxon>
        <taxon>Frateuria</taxon>
    </lineage>
</organism>
<dbReference type="STRING" id="767434.Fraau_0852"/>
<evidence type="ECO:0000259" key="1">
    <source>
        <dbReference type="Pfam" id="PF01323"/>
    </source>
</evidence>
<dbReference type="Pfam" id="PF01323">
    <property type="entry name" value="DSBA"/>
    <property type="match status" value="1"/>
</dbReference>
<dbReference type="HOGENOM" id="CLU_097497_0_0_6"/>
<name>H8L0R8_FRAAD</name>
<dbReference type="PANTHER" id="PTHR13887">
    <property type="entry name" value="GLUTATHIONE S-TRANSFERASE KAPPA"/>
    <property type="match status" value="1"/>
</dbReference>
<proteinExistence type="predicted"/>
<dbReference type="GO" id="GO:0016491">
    <property type="term" value="F:oxidoreductase activity"/>
    <property type="evidence" value="ECO:0007669"/>
    <property type="project" value="InterPro"/>
</dbReference>
<evidence type="ECO:0000313" key="3">
    <source>
        <dbReference type="Proteomes" id="UP000005234"/>
    </source>
</evidence>
<dbReference type="OrthoDB" id="9813770at2"/>
<keyword evidence="3" id="KW-1185">Reference proteome</keyword>
<gene>
    <name evidence="2" type="ordered locus">Fraau_0852</name>
</gene>
<dbReference type="InterPro" id="IPR001853">
    <property type="entry name" value="DSBA-like_thioredoxin_dom"/>
</dbReference>
<dbReference type="SUPFAM" id="SSF52833">
    <property type="entry name" value="Thioredoxin-like"/>
    <property type="match status" value="1"/>
</dbReference>
<dbReference type="PANTHER" id="PTHR13887:SF51">
    <property type="entry name" value="DSBA FAMILY PROTEIN"/>
    <property type="match status" value="1"/>
</dbReference>
<dbReference type="CDD" id="cd03025">
    <property type="entry name" value="DsbA_FrnE_like"/>
    <property type="match status" value="1"/>
</dbReference>
<reference evidence="2" key="1">
    <citation type="submission" date="2012-02" db="EMBL/GenBank/DDBJ databases">
        <title>The complete genome of Frateuria aurantia DSM 6220.</title>
        <authorList>
            <consortium name="US DOE Joint Genome Institute (JGI-PGF)"/>
            <person name="Lucas S."/>
            <person name="Copeland A."/>
            <person name="Lapidus A."/>
            <person name="Glavina del Rio T."/>
            <person name="Dalin E."/>
            <person name="Tice H."/>
            <person name="Bruce D."/>
            <person name="Goodwin L."/>
            <person name="Pitluck S."/>
            <person name="Peters L."/>
            <person name="Ovchinnikova G."/>
            <person name="Teshima H."/>
            <person name="Kyrpides N."/>
            <person name="Mavromatis K."/>
            <person name="Ivanova N."/>
            <person name="Brettin T."/>
            <person name="Detter J.C."/>
            <person name="Han C."/>
            <person name="Larimer F."/>
            <person name="Land M."/>
            <person name="Hauser L."/>
            <person name="Markowitz V."/>
            <person name="Cheng J.-F."/>
            <person name="Hugenholtz P."/>
            <person name="Woyke T."/>
            <person name="Wu D."/>
            <person name="Brambilla E."/>
            <person name="Klenk H.-P."/>
            <person name="Eisen J.A."/>
        </authorList>
    </citation>
    <scope>NUCLEOTIDE SEQUENCE</scope>
    <source>
        <strain evidence="2">DSM 6220</strain>
    </source>
</reference>
<dbReference type="RefSeq" id="WP_014402329.1">
    <property type="nucleotide sequence ID" value="NC_017033.1"/>
</dbReference>
<dbReference type="Proteomes" id="UP000005234">
    <property type="component" value="Chromosome"/>
</dbReference>
<dbReference type="Gene3D" id="3.40.30.10">
    <property type="entry name" value="Glutaredoxin"/>
    <property type="match status" value="1"/>
</dbReference>
<dbReference type="KEGG" id="fau:Fraau_0852"/>
<dbReference type="InterPro" id="IPR036249">
    <property type="entry name" value="Thioredoxin-like_sf"/>
</dbReference>
<sequence>MARLHYIHDPLCGWCYAAGPLIDAVRQAFGARLPLQLHAGALFAEPVPLDGELATKIHEADQRIAELTGQVFGAPYREGLLAEEGTVLYSLPPIVATLAAERIDPAQALPMLQAIQQAHYQRGLRVASEEILAELAEQIGLPAAAWAEAFEAVREQPLVDHVEAARALMAEVGGRGFPTLILETEEGRLKLDHQRYYGQPEALVAELQGRIGRLH</sequence>
<dbReference type="eggNOG" id="COG3531">
    <property type="taxonomic scope" value="Bacteria"/>
</dbReference>
<dbReference type="AlphaFoldDB" id="H8L0R8"/>
<feature type="domain" description="DSBA-like thioredoxin" evidence="1">
    <location>
        <begin position="9"/>
        <end position="184"/>
    </location>
</feature>
<accession>H8L0R8</accession>
<evidence type="ECO:0000313" key="2">
    <source>
        <dbReference type="EMBL" id="AFC85323.1"/>
    </source>
</evidence>
<dbReference type="EMBL" id="CP003350">
    <property type="protein sequence ID" value="AFC85323.1"/>
    <property type="molecule type" value="Genomic_DNA"/>
</dbReference>
<protein>
    <recommendedName>
        <fullName evidence="1">DSBA-like thioredoxin domain-containing protein</fullName>
    </recommendedName>
</protein>